<dbReference type="GO" id="GO:0005886">
    <property type="term" value="C:plasma membrane"/>
    <property type="evidence" value="ECO:0007669"/>
    <property type="project" value="UniProtKB-SubCell"/>
</dbReference>
<evidence type="ECO:0000256" key="2">
    <source>
        <dbReference type="ARBA" id="ARBA00022448"/>
    </source>
</evidence>
<dbReference type="OrthoDB" id="9794165at2"/>
<dbReference type="PANTHER" id="PTHR30574:SF1">
    <property type="entry name" value="SULPHUR TRANSPORT DOMAIN-CONTAINING PROTEIN"/>
    <property type="match status" value="1"/>
</dbReference>
<evidence type="ECO:0000256" key="3">
    <source>
        <dbReference type="ARBA" id="ARBA00022475"/>
    </source>
</evidence>
<evidence type="ECO:0000256" key="8">
    <source>
        <dbReference type="ARBA" id="ARBA00035655"/>
    </source>
</evidence>
<feature type="transmembrane region" description="Helical" evidence="9">
    <location>
        <begin position="331"/>
        <end position="350"/>
    </location>
</feature>
<organism evidence="10 11">
    <name type="scientific">Denitrobaculum tricleocarpae</name>
    <dbReference type="NCBI Taxonomy" id="2591009"/>
    <lineage>
        <taxon>Bacteria</taxon>
        <taxon>Pseudomonadati</taxon>
        <taxon>Pseudomonadota</taxon>
        <taxon>Alphaproteobacteria</taxon>
        <taxon>Rhodospirillales</taxon>
        <taxon>Rhodospirillaceae</taxon>
        <taxon>Denitrobaculum</taxon>
    </lineage>
</organism>
<proteinExistence type="inferred from homology"/>
<evidence type="ECO:0000256" key="7">
    <source>
        <dbReference type="ARBA" id="ARBA00023136"/>
    </source>
</evidence>
<dbReference type="InterPro" id="IPR007272">
    <property type="entry name" value="Sulf_transp_TsuA/YedE"/>
</dbReference>
<feature type="transmembrane region" description="Helical" evidence="9">
    <location>
        <begin position="20"/>
        <end position="40"/>
    </location>
</feature>
<dbReference type="Pfam" id="PF04143">
    <property type="entry name" value="Sulf_transp"/>
    <property type="match status" value="1"/>
</dbReference>
<evidence type="ECO:0000256" key="4">
    <source>
        <dbReference type="ARBA" id="ARBA00022519"/>
    </source>
</evidence>
<evidence type="ECO:0000313" key="10">
    <source>
        <dbReference type="EMBL" id="TQV78332.1"/>
    </source>
</evidence>
<evidence type="ECO:0000256" key="9">
    <source>
        <dbReference type="SAM" id="Phobius"/>
    </source>
</evidence>
<feature type="transmembrane region" description="Helical" evidence="9">
    <location>
        <begin position="192"/>
        <end position="212"/>
    </location>
</feature>
<dbReference type="EMBL" id="VHSH01000006">
    <property type="protein sequence ID" value="TQV78332.1"/>
    <property type="molecule type" value="Genomic_DNA"/>
</dbReference>
<accession>A0A545TM79</accession>
<keyword evidence="4" id="KW-0997">Cell inner membrane</keyword>
<dbReference type="PANTHER" id="PTHR30574">
    <property type="entry name" value="INNER MEMBRANE PROTEIN YEDE"/>
    <property type="match status" value="1"/>
</dbReference>
<gene>
    <name evidence="10" type="ORF">FKG95_17335</name>
</gene>
<keyword evidence="5 9" id="KW-0812">Transmembrane</keyword>
<reference evidence="10 11" key="1">
    <citation type="submission" date="2019-06" db="EMBL/GenBank/DDBJ databases">
        <title>Whole genome sequence for Rhodospirillaceae sp. R148.</title>
        <authorList>
            <person name="Wang G."/>
        </authorList>
    </citation>
    <scope>NUCLEOTIDE SEQUENCE [LARGE SCALE GENOMIC DNA]</scope>
    <source>
        <strain evidence="10 11">R148</strain>
    </source>
</reference>
<feature type="transmembrane region" description="Helical" evidence="9">
    <location>
        <begin position="120"/>
        <end position="145"/>
    </location>
</feature>
<dbReference type="RefSeq" id="WP_142897666.1">
    <property type="nucleotide sequence ID" value="NZ_ML660057.1"/>
</dbReference>
<feature type="transmembrane region" description="Helical" evidence="9">
    <location>
        <begin position="46"/>
        <end position="69"/>
    </location>
</feature>
<keyword evidence="6 9" id="KW-1133">Transmembrane helix</keyword>
<dbReference type="Proteomes" id="UP000315252">
    <property type="component" value="Unassembled WGS sequence"/>
</dbReference>
<evidence type="ECO:0000313" key="11">
    <source>
        <dbReference type="Proteomes" id="UP000315252"/>
    </source>
</evidence>
<evidence type="ECO:0000256" key="6">
    <source>
        <dbReference type="ARBA" id="ARBA00022989"/>
    </source>
</evidence>
<keyword evidence="7 9" id="KW-0472">Membrane</keyword>
<comment type="subcellular location">
    <subcellularLocation>
        <location evidence="1">Cell inner membrane</location>
        <topology evidence="1">Multi-pass membrane protein</topology>
    </subcellularLocation>
</comment>
<dbReference type="AlphaFoldDB" id="A0A545TM79"/>
<evidence type="ECO:0000256" key="1">
    <source>
        <dbReference type="ARBA" id="ARBA00004429"/>
    </source>
</evidence>
<keyword evidence="3" id="KW-1003">Cell membrane</keyword>
<keyword evidence="11" id="KW-1185">Reference proteome</keyword>
<feature type="transmembrane region" description="Helical" evidence="9">
    <location>
        <begin position="370"/>
        <end position="387"/>
    </location>
</feature>
<feature type="transmembrane region" description="Helical" evidence="9">
    <location>
        <begin position="152"/>
        <end position="172"/>
    </location>
</feature>
<feature type="transmembrane region" description="Helical" evidence="9">
    <location>
        <begin position="81"/>
        <end position="100"/>
    </location>
</feature>
<keyword evidence="2" id="KW-0813">Transport</keyword>
<feature type="transmembrane region" description="Helical" evidence="9">
    <location>
        <begin position="306"/>
        <end position="326"/>
    </location>
</feature>
<comment type="caution">
    <text evidence="10">The sequence shown here is derived from an EMBL/GenBank/DDBJ whole genome shotgun (WGS) entry which is preliminary data.</text>
</comment>
<protein>
    <submittedName>
        <fullName evidence="10">YeeE/YedE family protein</fullName>
    </submittedName>
</protein>
<evidence type="ECO:0000256" key="5">
    <source>
        <dbReference type="ARBA" id="ARBA00022692"/>
    </source>
</evidence>
<feature type="transmembrane region" description="Helical" evidence="9">
    <location>
        <begin position="233"/>
        <end position="255"/>
    </location>
</feature>
<comment type="similarity">
    <text evidence="8">Belongs to the TsuA/YedE (TC 9.B.102) family.</text>
</comment>
<name>A0A545TM79_9PROT</name>
<sequence length="395" mass="41529">MSAIAQPSAELPRVPNPVQITALLLAMTAIVLLAASVLMISLKQLLLFGIGVGLGISLYHAAFGFTGAYRRAMLEGDISGVTAQLIMLAVAVLLFAPILAQGEAFGRGVGGAVAPVSLSMALGAFLFGIGMQLGGSCASGTLFAAGGGSLRTLLVLVFFCIGAFWGSLDLAWWSQLPGVGSVSLSEHLGWEIALPLQLGALALIYAVMRFFGGTQKRPLWDIGHFRWQTLLRGPWPLLLSALLLALFNWLTLLVAGHPWSITWAFSLWAAKAAVFAGWDPATSGFWSGGFQQAALERSVLQDVTSVMNFGIILGAFLAAALAGRLVKPAGIAFRSLTAAVLGGLIMGYGARLSYGCNIGAFFSGVASTSLHGWVWIACALPGNYIGVRLRPFFRL</sequence>